<reference evidence="1 2" key="1">
    <citation type="submission" date="2020-05" db="EMBL/GenBank/DDBJ databases">
        <authorList>
            <person name="Mick M."/>
            <person name="Mijatovic I."/>
            <person name="Miller A.J."/>
            <person name="Stuckman S.A."/>
            <person name="Volas E.M."/>
            <person name="Daniels C.J."/>
            <person name="Breitenberger C.A."/>
            <person name="Ball S.L."/>
            <person name="Garlena R.A."/>
            <person name="Russell D.A."/>
            <person name="Pope W.H."/>
            <person name="Jacobs-Sera D."/>
            <person name="Hatfull G.F."/>
        </authorList>
    </citation>
    <scope>NUCLEOTIDE SEQUENCE [LARGE SCALE GENOMIC DNA]</scope>
</reference>
<dbReference type="Proteomes" id="UP000516468">
    <property type="component" value="Segment"/>
</dbReference>
<dbReference type="KEGG" id="vg:63027254"/>
<sequence length="289" mass="30403">MVLPNTRYRTQRKYVSLTRQKMTKAGRFAFANNAAIPVTGWASDPTDPATIVGDSTLDVAGSGEATVHAFVRAGKSSVSGTPTVRLVINGVTVDSVDILPASTQFGHTDPLRGRPCYLQWAGTVVAGDDIRLDGIRTTSTTGYVNDGSELWIDPGNTAVTRQRMYKNTSGFTIANSRGIVTGWTADAKYPGASVSSNQLATTLVGVGTARAYVVGNSSGSPAELFLMLNGVEIGMITIAGGDQSGYWIEVPGVTFNGSDLLSIEARRTNSSSTRALEDNSPVVEAFIAA</sequence>
<keyword evidence="2" id="KW-1185">Reference proteome</keyword>
<accession>A0A7G3VBX6</accession>
<evidence type="ECO:0000313" key="1">
    <source>
        <dbReference type="EMBL" id="QKY78490.1"/>
    </source>
</evidence>
<evidence type="ECO:0000313" key="2">
    <source>
        <dbReference type="Proteomes" id="UP000516468"/>
    </source>
</evidence>
<dbReference type="RefSeq" id="YP_010002702.1">
    <property type="nucleotide sequence ID" value="NC_053247.1"/>
</dbReference>
<protein>
    <recommendedName>
        <fullName evidence="3">Minor tail protein</fullName>
    </recommendedName>
</protein>
<organism evidence="1 2">
    <name type="scientific">Gordonia Phage Zitch</name>
    <dbReference type="NCBI Taxonomy" id="2743909"/>
    <lineage>
        <taxon>Viruses</taxon>
        <taxon>Duplodnaviria</taxon>
        <taxon>Heunggongvirae</taxon>
        <taxon>Uroviricota</taxon>
        <taxon>Caudoviricetes</taxon>
        <taxon>Stackebrandtviridae</taxon>
        <taxon>Schenleyvirinae</taxon>
        <taxon>Zitchvirus</taxon>
        <taxon>Zitchvirus zitch</taxon>
    </lineage>
</organism>
<gene>
    <name evidence="1" type="primary">44</name>
    <name evidence="1" type="ORF">SEA_ZITCH_44</name>
</gene>
<name>A0A7G3VBX6_9CAUD</name>
<dbReference type="EMBL" id="MT498036">
    <property type="protein sequence ID" value="QKY78490.1"/>
    <property type="molecule type" value="Genomic_DNA"/>
</dbReference>
<evidence type="ECO:0008006" key="3">
    <source>
        <dbReference type="Google" id="ProtNLM"/>
    </source>
</evidence>
<dbReference type="GeneID" id="63027254"/>
<proteinExistence type="predicted"/>